<evidence type="ECO:0000256" key="2">
    <source>
        <dbReference type="ARBA" id="ARBA00014472"/>
    </source>
</evidence>
<dbReference type="EMBL" id="CP062006">
    <property type="protein sequence ID" value="QTC86641.1"/>
    <property type="molecule type" value="Genomic_DNA"/>
</dbReference>
<dbReference type="Pfam" id="PF01063">
    <property type="entry name" value="Aminotran_4"/>
    <property type="match status" value="1"/>
</dbReference>
<gene>
    <name evidence="3" type="ORF">IFE19_10820</name>
</gene>
<dbReference type="InterPro" id="IPR036038">
    <property type="entry name" value="Aminotransferase-like"/>
</dbReference>
<dbReference type="Proteomes" id="UP000663942">
    <property type="component" value="Chromosome"/>
</dbReference>
<protein>
    <recommendedName>
        <fullName evidence="2">Probable branched-chain-amino-acid aminotransferase</fullName>
    </recommendedName>
</protein>
<keyword evidence="3" id="KW-0808">Transferase</keyword>
<evidence type="ECO:0000313" key="4">
    <source>
        <dbReference type="Proteomes" id="UP000663942"/>
    </source>
</evidence>
<accession>A0ABX7SJM5</accession>
<dbReference type="GO" id="GO:0008483">
    <property type="term" value="F:transaminase activity"/>
    <property type="evidence" value="ECO:0007669"/>
    <property type="project" value="UniProtKB-KW"/>
</dbReference>
<keyword evidence="3" id="KW-0032">Aminotransferase</keyword>
<proteinExistence type="inferred from homology"/>
<dbReference type="Gene3D" id="3.20.10.10">
    <property type="entry name" value="D-amino Acid Aminotransferase, subunit A, domain 2"/>
    <property type="match status" value="1"/>
</dbReference>
<comment type="similarity">
    <text evidence="1">Belongs to the class-IV pyridoxal-phosphate-dependent aminotransferase family.</text>
</comment>
<evidence type="ECO:0000256" key="1">
    <source>
        <dbReference type="ARBA" id="ARBA00009320"/>
    </source>
</evidence>
<dbReference type="PANTHER" id="PTHR42743:SF2">
    <property type="entry name" value="AMINODEOXYCHORISMATE LYASE"/>
    <property type="match status" value="1"/>
</dbReference>
<dbReference type="SUPFAM" id="SSF56752">
    <property type="entry name" value="D-aminoacid aminotransferase-like PLP-dependent enzymes"/>
    <property type="match status" value="1"/>
</dbReference>
<dbReference type="InterPro" id="IPR043131">
    <property type="entry name" value="BCAT-like_N"/>
</dbReference>
<dbReference type="InterPro" id="IPR050571">
    <property type="entry name" value="Class-IV_PLP-Dep_Aminotrnsfr"/>
</dbReference>
<evidence type="ECO:0000313" key="3">
    <source>
        <dbReference type="EMBL" id="QTC86641.1"/>
    </source>
</evidence>
<keyword evidence="4" id="KW-1185">Reference proteome</keyword>
<dbReference type="PANTHER" id="PTHR42743">
    <property type="entry name" value="AMINO-ACID AMINOTRANSFERASE"/>
    <property type="match status" value="1"/>
</dbReference>
<dbReference type="Gene3D" id="3.30.470.10">
    <property type="match status" value="1"/>
</dbReference>
<dbReference type="InterPro" id="IPR043132">
    <property type="entry name" value="BCAT-like_C"/>
</dbReference>
<organism evidence="3 4">
    <name type="scientific">Brevundimonas pondensis</name>
    <dbReference type="NCBI Taxonomy" id="2774189"/>
    <lineage>
        <taxon>Bacteria</taxon>
        <taxon>Pseudomonadati</taxon>
        <taxon>Pseudomonadota</taxon>
        <taxon>Alphaproteobacteria</taxon>
        <taxon>Caulobacterales</taxon>
        <taxon>Caulobacteraceae</taxon>
        <taxon>Brevundimonas</taxon>
    </lineage>
</organism>
<dbReference type="RefSeq" id="WP_207822193.1">
    <property type="nucleotide sequence ID" value="NZ_CP062006.1"/>
</dbReference>
<dbReference type="NCBIfam" id="NF006734">
    <property type="entry name" value="PRK09266.1"/>
    <property type="match status" value="1"/>
</dbReference>
<sequence>MADVLMQIDGRPAGAADLGCFVLSNYGAFTSMQVEDGGVRGLDLHLARLEAEAVELFGVAVPEALLRERMRQALDGRAGRFSLRVNLFSDAISLRAPDAAVQPRVLTTLSPPAAPLTTPLRLQTQVYAREVPHLKHAATFGLTRARRLAVQGGFDDALFVDGGGRISEGSIWNIGFVQGDTVVWPEAPMLAGTGQALLQRGIADLGLNSVTRPVHLSDLADFDAAFICNSATPACAVAAIDGHAFPPAEAVIARLIDAWRSNPRQKI</sequence>
<dbReference type="InterPro" id="IPR001544">
    <property type="entry name" value="Aminotrans_IV"/>
</dbReference>
<reference evidence="3 4" key="1">
    <citation type="submission" date="2020-09" db="EMBL/GenBank/DDBJ databases">
        <title>Brevundimonas sp. LVF1 isolated from an oligotrophic pond in Goettingen, Germany.</title>
        <authorList>
            <person name="Friedrich I."/>
            <person name="Klassen A."/>
            <person name="Neubauer H."/>
            <person name="Schneider D."/>
            <person name="Hertel R."/>
            <person name="Daniel R."/>
        </authorList>
    </citation>
    <scope>NUCLEOTIDE SEQUENCE [LARGE SCALE GENOMIC DNA]</scope>
    <source>
        <strain evidence="3 4">LVF1</strain>
    </source>
</reference>
<name>A0ABX7SJM5_9CAUL</name>